<reference evidence="2 3" key="1">
    <citation type="submission" date="2022-07" db="EMBL/GenBank/DDBJ databases">
        <authorList>
            <person name="Li W.-J."/>
            <person name="Deng Q.-Q."/>
        </authorList>
    </citation>
    <scope>NUCLEOTIDE SEQUENCE [LARGE SCALE GENOMIC DNA]</scope>
    <source>
        <strain evidence="2 3">SYSU M60028</strain>
    </source>
</reference>
<dbReference type="EMBL" id="JANCLU010000013">
    <property type="protein sequence ID" value="MCP8939608.1"/>
    <property type="molecule type" value="Genomic_DNA"/>
</dbReference>
<evidence type="ECO:0000256" key="1">
    <source>
        <dbReference type="SAM" id="SignalP"/>
    </source>
</evidence>
<keyword evidence="3" id="KW-1185">Reference proteome</keyword>
<accession>A0ABT1LFD1</accession>
<gene>
    <name evidence="2" type="ORF">NK718_13860</name>
</gene>
<comment type="caution">
    <text evidence="2">The sequence shown here is derived from an EMBL/GenBank/DDBJ whole genome shotgun (WGS) entry which is preliminary data.</text>
</comment>
<evidence type="ECO:0000313" key="2">
    <source>
        <dbReference type="EMBL" id="MCP8939608.1"/>
    </source>
</evidence>
<organism evidence="2 3">
    <name type="scientific">Alsobacter ponti</name>
    <dbReference type="NCBI Taxonomy" id="2962936"/>
    <lineage>
        <taxon>Bacteria</taxon>
        <taxon>Pseudomonadati</taxon>
        <taxon>Pseudomonadota</taxon>
        <taxon>Alphaproteobacteria</taxon>
        <taxon>Hyphomicrobiales</taxon>
        <taxon>Alsobacteraceae</taxon>
        <taxon>Alsobacter</taxon>
    </lineage>
</organism>
<sequence length="109" mass="11841">MTRPIAVLAVAAALAGPAAPVSAHDWYTGFSHPLTGEPCCNVDDCKPVASDAVRSTPKGWMVVETGEIVPYREALRSEDRDFHLCRKGGWKEQRFPGPLVCLFAPPMAF</sequence>
<proteinExistence type="predicted"/>
<name>A0ABT1LFD1_9HYPH</name>
<protein>
    <recommendedName>
        <fullName evidence="4">Secreted protein</fullName>
    </recommendedName>
</protein>
<dbReference type="RefSeq" id="WP_254743384.1">
    <property type="nucleotide sequence ID" value="NZ_JANCLU010000013.1"/>
</dbReference>
<feature type="chain" id="PRO_5045641782" description="Secreted protein" evidence="1">
    <location>
        <begin position="24"/>
        <end position="109"/>
    </location>
</feature>
<dbReference type="Proteomes" id="UP001205890">
    <property type="component" value="Unassembled WGS sequence"/>
</dbReference>
<feature type="signal peptide" evidence="1">
    <location>
        <begin position="1"/>
        <end position="23"/>
    </location>
</feature>
<evidence type="ECO:0008006" key="4">
    <source>
        <dbReference type="Google" id="ProtNLM"/>
    </source>
</evidence>
<keyword evidence="1" id="KW-0732">Signal</keyword>
<evidence type="ECO:0000313" key="3">
    <source>
        <dbReference type="Proteomes" id="UP001205890"/>
    </source>
</evidence>